<dbReference type="PRINTS" id="PR00024">
    <property type="entry name" value="HOMEOBOX"/>
</dbReference>
<keyword evidence="10" id="KW-1185">Reference proteome</keyword>
<dbReference type="SUPFAM" id="SSF46689">
    <property type="entry name" value="Homeodomain-like"/>
    <property type="match status" value="1"/>
</dbReference>
<keyword evidence="3 5" id="KW-0371">Homeobox</keyword>
<dbReference type="InterPro" id="IPR009057">
    <property type="entry name" value="Homeodomain-like_sf"/>
</dbReference>
<dbReference type="Gene3D" id="1.10.10.60">
    <property type="entry name" value="Homeodomain-like"/>
    <property type="match status" value="1"/>
</dbReference>
<dbReference type="EMBL" id="JBAMIC010000003">
    <property type="protein sequence ID" value="KAK7109362.1"/>
    <property type="molecule type" value="Genomic_DNA"/>
</dbReference>
<dbReference type="InterPro" id="IPR000047">
    <property type="entry name" value="HTH_motif"/>
</dbReference>
<dbReference type="GO" id="GO:0007420">
    <property type="term" value="P:brain development"/>
    <property type="evidence" value="ECO:0007669"/>
    <property type="project" value="TreeGrafter"/>
</dbReference>
<accession>A0AAN9BPK5</accession>
<protein>
    <recommendedName>
        <fullName evidence="8">Homeobox domain-containing protein</fullName>
    </recommendedName>
</protein>
<evidence type="ECO:0000313" key="10">
    <source>
        <dbReference type="Proteomes" id="UP001374579"/>
    </source>
</evidence>
<evidence type="ECO:0000256" key="3">
    <source>
        <dbReference type="ARBA" id="ARBA00023155"/>
    </source>
</evidence>
<dbReference type="InterPro" id="IPR050877">
    <property type="entry name" value="EMX-VAX-Noto_Homeobox_TFs"/>
</dbReference>
<feature type="DNA-binding region" description="Homeobox" evidence="5">
    <location>
        <begin position="24"/>
        <end position="83"/>
    </location>
</feature>
<feature type="region of interest" description="Disordered" evidence="7">
    <location>
        <begin position="113"/>
        <end position="136"/>
    </location>
</feature>
<dbReference type="GO" id="GO:0000978">
    <property type="term" value="F:RNA polymerase II cis-regulatory region sequence-specific DNA binding"/>
    <property type="evidence" value="ECO:0007669"/>
    <property type="project" value="TreeGrafter"/>
</dbReference>
<keyword evidence="2 5" id="KW-0238">DNA-binding</keyword>
<dbReference type="AlphaFoldDB" id="A0AAN9BPK5"/>
<gene>
    <name evidence="9" type="ORF">V1264_013412</name>
</gene>
<evidence type="ECO:0000259" key="8">
    <source>
        <dbReference type="PROSITE" id="PS50071"/>
    </source>
</evidence>
<dbReference type="InterPro" id="IPR020479">
    <property type="entry name" value="HD_metazoa"/>
</dbReference>
<dbReference type="FunFam" id="1.10.10.60:FF:000081">
    <property type="entry name" value="Empty spiracles homeobox 2"/>
    <property type="match status" value="1"/>
</dbReference>
<dbReference type="SMART" id="SM00389">
    <property type="entry name" value="HOX"/>
    <property type="match status" value="1"/>
</dbReference>
<dbReference type="GO" id="GO:0005634">
    <property type="term" value="C:nucleus"/>
    <property type="evidence" value="ECO:0007669"/>
    <property type="project" value="UniProtKB-SubCell"/>
</dbReference>
<dbReference type="Pfam" id="PF00046">
    <property type="entry name" value="Homeodomain"/>
    <property type="match status" value="1"/>
</dbReference>
<dbReference type="InterPro" id="IPR017970">
    <property type="entry name" value="Homeobox_CS"/>
</dbReference>
<sequence>MFIADSNGVVRELVFPKALDLDRPKRARTTFSRDQLDKLESEFTANQYLVGRERSQLARNLGLSETQVKVWFQNRRTKHKRDQEKQAEHQEATAESMATQNLLHILHPPREAHSPAIAHPESPSANSQQKSEDFGLPAGGIPCTPTGLSLPFRIPTQHQQDQFAHRLVDALRPPLNSVADFDIVAASYGRSAAFTGYQAPPVSSPNIHAVSSPTAVPSILHAPNTTSRLHSVSALTSGCPQGVGAVFPADLAARSLRPMGYPGGFSASDTWLGHHDPYLACHPHLGSSLHVRFPPAWPLYTHVPQSLP</sequence>
<dbReference type="PROSITE" id="PS50071">
    <property type="entry name" value="HOMEOBOX_2"/>
    <property type="match status" value="1"/>
</dbReference>
<comment type="caution">
    <text evidence="9">The sequence shown here is derived from an EMBL/GenBank/DDBJ whole genome shotgun (WGS) entry which is preliminary data.</text>
</comment>
<dbReference type="PANTHER" id="PTHR24339:SF28">
    <property type="entry name" value="E5-RELATED"/>
    <property type="match status" value="1"/>
</dbReference>
<evidence type="ECO:0000313" key="9">
    <source>
        <dbReference type="EMBL" id="KAK7109362.1"/>
    </source>
</evidence>
<dbReference type="PANTHER" id="PTHR24339">
    <property type="entry name" value="HOMEOBOX PROTEIN EMX-RELATED"/>
    <property type="match status" value="1"/>
</dbReference>
<organism evidence="9 10">
    <name type="scientific">Littorina saxatilis</name>
    <dbReference type="NCBI Taxonomy" id="31220"/>
    <lineage>
        <taxon>Eukaryota</taxon>
        <taxon>Metazoa</taxon>
        <taxon>Spiralia</taxon>
        <taxon>Lophotrochozoa</taxon>
        <taxon>Mollusca</taxon>
        <taxon>Gastropoda</taxon>
        <taxon>Caenogastropoda</taxon>
        <taxon>Littorinimorpha</taxon>
        <taxon>Littorinoidea</taxon>
        <taxon>Littorinidae</taxon>
        <taxon>Littorina</taxon>
    </lineage>
</organism>
<dbReference type="CDD" id="cd00086">
    <property type="entry name" value="homeodomain"/>
    <property type="match status" value="1"/>
</dbReference>
<dbReference type="InterPro" id="IPR001356">
    <property type="entry name" value="HD"/>
</dbReference>
<evidence type="ECO:0000256" key="1">
    <source>
        <dbReference type="ARBA" id="ARBA00004123"/>
    </source>
</evidence>
<dbReference type="Proteomes" id="UP001374579">
    <property type="component" value="Unassembled WGS sequence"/>
</dbReference>
<dbReference type="PROSITE" id="PS00027">
    <property type="entry name" value="HOMEOBOX_1"/>
    <property type="match status" value="1"/>
</dbReference>
<evidence type="ECO:0000256" key="6">
    <source>
        <dbReference type="RuleBase" id="RU000682"/>
    </source>
</evidence>
<reference evidence="9 10" key="1">
    <citation type="submission" date="2024-02" db="EMBL/GenBank/DDBJ databases">
        <title>Chromosome-scale genome assembly of the rough periwinkle Littorina saxatilis.</title>
        <authorList>
            <person name="De Jode A."/>
            <person name="Faria R."/>
            <person name="Formenti G."/>
            <person name="Sims Y."/>
            <person name="Smith T.P."/>
            <person name="Tracey A."/>
            <person name="Wood J.M.D."/>
            <person name="Zagrodzka Z.B."/>
            <person name="Johannesson K."/>
            <person name="Butlin R.K."/>
            <person name="Leder E.H."/>
        </authorList>
    </citation>
    <scope>NUCLEOTIDE SEQUENCE [LARGE SCALE GENOMIC DNA]</scope>
    <source>
        <strain evidence="9">Snail1</strain>
        <tissue evidence="9">Muscle</tissue>
    </source>
</reference>
<dbReference type="GO" id="GO:0030182">
    <property type="term" value="P:neuron differentiation"/>
    <property type="evidence" value="ECO:0007669"/>
    <property type="project" value="TreeGrafter"/>
</dbReference>
<evidence type="ECO:0000256" key="4">
    <source>
        <dbReference type="ARBA" id="ARBA00023242"/>
    </source>
</evidence>
<keyword evidence="4 5" id="KW-0539">Nucleus</keyword>
<name>A0AAN9BPK5_9CAEN</name>
<feature type="domain" description="Homeobox" evidence="8">
    <location>
        <begin position="22"/>
        <end position="82"/>
    </location>
</feature>
<proteinExistence type="predicted"/>
<evidence type="ECO:0000256" key="2">
    <source>
        <dbReference type="ARBA" id="ARBA00023125"/>
    </source>
</evidence>
<evidence type="ECO:0000256" key="5">
    <source>
        <dbReference type="PROSITE-ProRule" id="PRU00108"/>
    </source>
</evidence>
<comment type="subcellular location">
    <subcellularLocation>
        <location evidence="1 5 6">Nucleus</location>
    </subcellularLocation>
</comment>
<dbReference type="PRINTS" id="PR00031">
    <property type="entry name" value="HTHREPRESSR"/>
</dbReference>
<evidence type="ECO:0000256" key="7">
    <source>
        <dbReference type="SAM" id="MobiDB-lite"/>
    </source>
</evidence>
<dbReference type="GO" id="GO:0000981">
    <property type="term" value="F:DNA-binding transcription factor activity, RNA polymerase II-specific"/>
    <property type="evidence" value="ECO:0007669"/>
    <property type="project" value="InterPro"/>
</dbReference>